<dbReference type="STRING" id="1183432.AGR3A_Cc10065"/>
<dbReference type="Proteomes" id="UP000191988">
    <property type="component" value="Unassembled WGS sequence"/>
</dbReference>
<dbReference type="Gene3D" id="2.70.98.70">
    <property type="match status" value="1"/>
</dbReference>
<dbReference type="EMBL" id="FBWK01000001">
    <property type="protein sequence ID" value="CUX08263.1"/>
    <property type="molecule type" value="Genomic_DNA"/>
</dbReference>
<reference evidence="4" key="1">
    <citation type="submission" date="2016-01" db="EMBL/GenBank/DDBJ databases">
        <authorList>
            <person name="Regsiter A."/>
            <person name="william w."/>
        </authorList>
    </citation>
    <scope>NUCLEOTIDE SEQUENCE [LARGE SCALE GENOMIC DNA]</scope>
    <source>
        <strain evidence="4">CFBP 6623</strain>
    </source>
</reference>
<dbReference type="GO" id="GO:0030313">
    <property type="term" value="C:cell envelope"/>
    <property type="evidence" value="ECO:0007669"/>
    <property type="project" value="UniProtKB-SubCell"/>
</dbReference>
<dbReference type="AlphaFoldDB" id="A0A1S7NK82"/>
<accession>A0A1S7NK82</accession>
<evidence type="ECO:0000313" key="4">
    <source>
        <dbReference type="Proteomes" id="UP000191988"/>
    </source>
</evidence>
<dbReference type="InterPro" id="IPR008929">
    <property type="entry name" value="Chondroitin_lyas"/>
</dbReference>
<name>A0A1S7NK82_9HYPH</name>
<feature type="domain" description="Heparinase II/III-like C-terminal" evidence="2">
    <location>
        <begin position="312"/>
        <end position="557"/>
    </location>
</feature>
<dbReference type="Gene3D" id="1.50.10.100">
    <property type="entry name" value="Chondroitin AC/alginate lyase"/>
    <property type="match status" value="1"/>
</dbReference>
<dbReference type="GO" id="GO:0016829">
    <property type="term" value="F:lyase activity"/>
    <property type="evidence" value="ECO:0007669"/>
    <property type="project" value="InterPro"/>
</dbReference>
<dbReference type="InterPro" id="IPR012480">
    <property type="entry name" value="Hepar_II_III_C"/>
</dbReference>
<keyword evidence="4" id="KW-1185">Reference proteome</keyword>
<sequence>MLGSFAGSMNAAGLLSRMAYRHLCVGLTPLRLHVSRFANRVPDGLVAAPTDLRAIDPYFAEELLRGRIALAGRVVETGGLSPFQVDYPSLVFEERLHAFGWLRHIRSDRSSEACKRARRIVAEWIALNGRRVTGTGWSPEITAQRLIAWLSHSPVVLFEADAGFYRRFLKSLAFHVRYLDRIVKHAPDGETRLRIRIALAMASIAMPTRLSRITRHGMKLAQEMERQILPDGGHVSRNPRVMLDLLLDLLPLRQSYINLGHDLPSGLVPAIDRMFPAIRFFRHQGGDLALFNGATATLANELVSVLRYDETAGRPSKMLPDVNYQRLATDETVIIVDTGHPGSAELSRNAHSGCLSFEMSCGKNRFIINSGFPKNAAPEYQRASRSTAAHSTVTLADTSSCRLSRSRLLGPIMISGVSRVDSERGTDGNGNDVLRASHDGYLQNFGCYHEREIELNAAGTKIKGRDLLRADENTTKTQLQSISAVSRFHIHPHIQLFQRDEESVYLEAADGTTWLFSAPGLEVFVTEDVFMADASGMRPSQQIELPFNLANTREIRWIIERKA</sequence>
<protein>
    <recommendedName>
        <fullName evidence="2">Heparinase II/III-like C-terminal domain-containing protein</fullName>
    </recommendedName>
</protein>
<dbReference type="Pfam" id="PF07940">
    <property type="entry name" value="Hepar_II_III_C"/>
    <property type="match status" value="1"/>
</dbReference>
<organism evidence="3 4">
    <name type="scientific">Agrobacterium tomkonis CFBP 6623</name>
    <dbReference type="NCBI Taxonomy" id="1183432"/>
    <lineage>
        <taxon>Bacteria</taxon>
        <taxon>Pseudomonadati</taxon>
        <taxon>Pseudomonadota</taxon>
        <taxon>Alphaproteobacteria</taxon>
        <taxon>Hyphomicrobiales</taxon>
        <taxon>Rhizobiaceae</taxon>
        <taxon>Rhizobium/Agrobacterium group</taxon>
        <taxon>Agrobacterium</taxon>
        <taxon>Agrobacterium tumefaciens complex</taxon>
    </lineage>
</organism>
<comment type="subcellular location">
    <subcellularLocation>
        <location evidence="1">Cell envelope</location>
    </subcellularLocation>
</comment>
<evidence type="ECO:0000313" key="3">
    <source>
        <dbReference type="EMBL" id="CUX08263.1"/>
    </source>
</evidence>
<evidence type="ECO:0000259" key="2">
    <source>
        <dbReference type="Pfam" id="PF07940"/>
    </source>
</evidence>
<proteinExistence type="predicted"/>
<evidence type="ECO:0000256" key="1">
    <source>
        <dbReference type="ARBA" id="ARBA00004196"/>
    </source>
</evidence>
<gene>
    <name evidence="3" type="ORF">AGR3A_Cc10065</name>
</gene>